<dbReference type="AlphaFoldDB" id="A0A2U2BC48"/>
<evidence type="ECO:0000256" key="1">
    <source>
        <dbReference type="ARBA" id="ARBA00022723"/>
    </source>
</evidence>
<evidence type="ECO:0000313" key="3">
    <source>
        <dbReference type="EMBL" id="PWE00607.1"/>
    </source>
</evidence>
<dbReference type="SUPFAM" id="SSF51182">
    <property type="entry name" value="RmlC-like cupins"/>
    <property type="match status" value="1"/>
</dbReference>
<keyword evidence="2" id="KW-0862">Zinc</keyword>
<dbReference type="InterPro" id="IPR014710">
    <property type="entry name" value="RmlC-like_jellyroll"/>
</dbReference>
<comment type="caution">
    <text evidence="3">The sequence shown here is derived from an EMBL/GenBank/DDBJ whole genome shotgun (WGS) entry which is preliminary data.</text>
</comment>
<accession>A0A2U2BC48</accession>
<dbReference type="InterPro" id="IPR051804">
    <property type="entry name" value="Carb_Metab_Reg_Kinase/Isom"/>
</dbReference>
<proteinExistence type="predicted"/>
<dbReference type="CDD" id="cd07010">
    <property type="entry name" value="cupin_PMI_type_I_N_bac"/>
    <property type="match status" value="1"/>
</dbReference>
<dbReference type="GO" id="GO:0046872">
    <property type="term" value="F:metal ion binding"/>
    <property type="evidence" value="ECO:0007669"/>
    <property type="project" value="UniProtKB-KW"/>
</dbReference>
<evidence type="ECO:0000256" key="2">
    <source>
        <dbReference type="ARBA" id="ARBA00022833"/>
    </source>
</evidence>
<dbReference type="RefSeq" id="WP_109262979.1">
    <property type="nucleotide sequence ID" value="NZ_QEWP01000002.1"/>
</dbReference>
<gene>
    <name evidence="3" type="ORF">DDZ16_03135</name>
</gene>
<dbReference type="Gene3D" id="2.60.120.10">
    <property type="entry name" value="Jelly Rolls"/>
    <property type="match status" value="1"/>
</dbReference>
<keyword evidence="3" id="KW-0413">Isomerase</keyword>
<organism evidence="3 4">
    <name type="scientific">Marinilabilia rubra</name>
    <dbReference type="NCBI Taxonomy" id="2162893"/>
    <lineage>
        <taxon>Bacteria</taxon>
        <taxon>Pseudomonadati</taxon>
        <taxon>Bacteroidota</taxon>
        <taxon>Bacteroidia</taxon>
        <taxon>Marinilabiliales</taxon>
        <taxon>Marinilabiliaceae</taxon>
        <taxon>Marinilabilia</taxon>
    </lineage>
</organism>
<dbReference type="GO" id="GO:0016853">
    <property type="term" value="F:isomerase activity"/>
    <property type="evidence" value="ECO:0007669"/>
    <property type="project" value="UniProtKB-KW"/>
</dbReference>
<sequence length="590" mass="67473">MANYLKGRKPNFDKTPSVEVKGYEDELITGWENICKQIAERADGKEKFVIAVDTYLNVHDEEIISALKEDLPYDFFYLAKEAMKSEEEIDKMTYPDVTDDDIFGYMTRLNLVDFFEESKLQALTSKVDSNEGVTLVYGPGATLVASNYDLLVYADMPRWEGQLRFKRDEVSNLGVSNKILKGSLQYKRAYFVDWRVCDRHKKNLFDRMDFVLDTVIPNQPKMISGKAMLEGLKEAGQRPFRVVPFFDPGPWGGQWMKEICDLDKSRENFAWCFDCVPEENSLNLKFGNQLFEIPSINLVFRHPHELLGEPVHARFGDEFPIRFDFLDTMQGGNLSLQVHPLTEYIQEQFGMHYTQDESYYLLDASEDAVVYLGLKEGVDPEAMISELQHAQDTGNKFDADKHVGIWPVEKHDHVLIPAGTVHCSGANSMVLEISATPYIFTFKLYDWGRMGLDGKPRPINIEHGKNVIQWNRAESWSKANLIGQVERLAEGDGWVEERTGLHNREFIETRRHWFTDSVLHNTNDGVNVLNLVEGHEAIVESPTGAFEPFVVHYAETFIIPAAVGEYTIRPYGESKGQRCGTIKAFVRTKP</sequence>
<dbReference type="InterPro" id="IPR011051">
    <property type="entry name" value="RmlC_Cupin_sf"/>
</dbReference>
<evidence type="ECO:0000313" key="4">
    <source>
        <dbReference type="Proteomes" id="UP000244956"/>
    </source>
</evidence>
<name>A0A2U2BC48_9BACT</name>
<dbReference type="OrthoDB" id="9808275at2"/>
<reference evidence="3 4" key="1">
    <citation type="submission" date="2018-05" db="EMBL/GenBank/DDBJ databases">
        <title>Marinilabilia rubrum sp. nov., isolated from saltern sediment.</title>
        <authorList>
            <person name="Zhang R."/>
        </authorList>
    </citation>
    <scope>NUCLEOTIDE SEQUENCE [LARGE SCALE GENOMIC DNA]</scope>
    <source>
        <strain evidence="3 4">WTE16</strain>
    </source>
</reference>
<dbReference type="EMBL" id="QEWP01000002">
    <property type="protein sequence ID" value="PWE00607.1"/>
    <property type="molecule type" value="Genomic_DNA"/>
</dbReference>
<keyword evidence="1" id="KW-0479">Metal-binding</keyword>
<dbReference type="PANTHER" id="PTHR42742:SF3">
    <property type="entry name" value="FRUCTOKINASE"/>
    <property type="match status" value="1"/>
</dbReference>
<dbReference type="PANTHER" id="PTHR42742">
    <property type="entry name" value="TRANSCRIPTIONAL REPRESSOR MPRA"/>
    <property type="match status" value="1"/>
</dbReference>
<keyword evidence="4" id="KW-1185">Reference proteome</keyword>
<dbReference type="Proteomes" id="UP000244956">
    <property type="component" value="Unassembled WGS sequence"/>
</dbReference>
<protein>
    <submittedName>
        <fullName evidence="3">Mannose-6-phosphate isomerase</fullName>
    </submittedName>
</protein>